<dbReference type="Pfam" id="PF01979">
    <property type="entry name" value="Amidohydro_1"/>
    <property type="match status" value="1"/>
</dbReference>
<evidence type="ECO:0000313" key="3">
    <source>
        <dbReference type="Proteomes" id="UP000238730"/>
    </source>
</evidence>
<evidence type="ECO:0000259" key="1">
    <source>
        <dbReference type="Pfam" id="PF01979"/>
    </source>
</evidence>
<dbReference type="InterPro" id="IPR011059">
    <property type="entry name" value="Metal-dep_hydrolase_composite"/>
</dbReference>
<dbReference type="Proteomes" id="UP000238730">
    <property type="component" value="Unassembled WGS sequence"/>
</dbReference>
<accession>A0A2S7VL68</accession>
<feature type="domain" description="Amidohydrolase-related" evidence="1">
    <location>
        <begin position="54"/>
        <end position="404"/>
    </location>
</feature>
<evidence type="ECO:0000313" key="2">
    <source>
        <dbReference type="EMBL" id="PQJ62903.1"/>
    </source>
</evidence>
<dbReference type="InterPro" id="IPR006680">
    <property type="entry name" value="Amidohydro-rel"/>
</dbReference>
<dbReference type="Gene3D" id="3.20.20.140">
    <property type="entry name" value="Metal-dependent hydrolases"/>
    <property type="match status" value="1"/>
</dbReference>
<keyword evidence="2" id="KW-0378">Hydrolase</keyword>
<dbReference type="SUPFAM" id="SSF51338">
    <property type="entry name" value="Composite domain of metallo-dependent hydrolases"/>
    <property type="match status" value="2"/>
</dbReference>
<dbReference type="CDD" id="cd01299">
    <property type="entry name" value="Met_dep_hydrolase_A"/>
    <property type="match status" value="1"/>
</dbReference>
<sequence length="408" mass="44803">MMKKLLVNAKIFDGKQNKITSGNIFINGNKISKVTEKYEPIYEDIDVIDLEGQYVMPGLIDAHVHVTANLVNLYQENEHQAAIYAKSFKEMHQMLLRGFTSVRDAGGADAGILDVLDKKIICGPRLFISGKALSQTAGHGDFRHKTDAFEPCACSLKSASSISMICDGVSAVRKATREQLRQGASQIKIMASGGIASPTDKVTNLQFSDEEISAIVDEANHFGTYVMAHAYTPEAIIRSIKLGVKSIEHGNLLNMEAAKVMSQHKAYLVPTLAIYNAFTQYGSIIETPAHTLEKLQLVQKQALESIKCAKDNGVSVGFGTDLLGELMQYQSTEFKLRSKVDTPFETLHSATYVNAKMMNMEGKLGIISNGAFADLLVLKENPLENIELFDENGSNISMIIQDGKFIKQ</sequence>
<dbReference type="InterPro" id="IPR057744">
    <property type="entry name" value="OTAase-like"/>
</dbReference>
<protein>
    <submittedName>
        <fullName evidence="2">Amidohydrolase</fullName>
    </submittedName>
</protein>
<dbReference type="Gene3D" id="2.30.40.10">
    <property type="entry name" value="Urease, subunit C, domain 1"/>
    <property type="match status" value="1"/>
</dbReference>
<reference evidence="2 3" key="1">
    <citation type="submission" date="2016-12" db="EMBL/GenBank/DDBJ databases">
        <title>Diversity of luminous bacteria.</title>
        <authorList>
            <person name="Yoshizawa S."/>
            <person name="Kogure K."/>
        </authorList>
    </citation>
    <scope>NUCLEOTIDE SEQUENCE [LARGE SCALE GENOMIC DNA]</scope>
    <source>
        <strain evidence="2 3">LC1-200</strain>
    </source>
</reference>
<dbReference type="InterPro" id="IPR032466">
    <property type="entry name" value="Metal_Hydrolase"/>
</dbReference>
<dbReference type="PANTHER" id="PTHR43135:SF3">
    <property type="entry name" value="ALPHA-D-RIBOSE 1-METHYLPHOSPHONATE 5-TRIPHOSPHATE DIPHOSPHATASE"/>
    <property type="match status" value="1"/>
</dbReference>
<dbReference type="SUPFAM" id="SSF51556">
    <property type="entry name" value="Metallo-dependent hydrolases"/>
    <property type="match status" value="1"/>
</dbReference>
<dbReference type="InterPro" id="IPR051781">
    <property type="entry name" value="Metallo-dep_Hydrolase"/>
</dbReference>
<gene>
    <name evidence="2" type="ORF">BTO08_15040</name>
</gene>
<organism evidence="2 3">
    <name type="scientific">Photobacterium angustum</name>
    <dbReference type="NCBI Taxonomy" id="661"/>
    <lineage>
        <taxon>Bacteria</taxon>
        <taxon>Pseudomonadati</taxon>
        <taxon>Pseudomonadota</taxon>
        <taxon>Gammaproteobacteria</taxon>
        <taxon>Vibrionales</taxon>
        <taxon>Vibrionaceae</taxon>
        <taxon>Photobacterium</taxon>
    </lineage>
</organism>
<dbReference type="PANTHER" id="PTHR43135">
    <property type="entry name" value="ALPHA-D-RIBOSE 1-METHYLPHOSPHONATE 5-TRIPHOSPHATE DIPHOSPHATASE"/>
    <property type="match status" value="1"/>
</dbReference>
<comment type="caution">
    <text evidence="2">The sequence shown here is derived from an EMBL/GenBank/DDBJ whole genome shotgun (WGS) entry which is preliminary data.</text>
</comment>
<name>A0A2S7VL68_PHOAN</name>
<proteinExistence type="predicted"/>
<dbReference type="AlphaFoldDB" id="A0A2S7VL68"/>
<dbReference type="GO" id="GO:0016810">
    <property type="term" value="F:hydrolase activity, acting on carbon-nitrogen (but not peptide) bonds"/>
    <property type="evidence" value="ECO:0007669"/>
    <property type="project" value="InterPro"/>
</dbReference>
<dbReference type="EMBL" id="MSCJ01000003">
    <property type="protein sequence ID" value="PQJ62903.1"/>
    <property type="molecule type" value="Genomic_DNA"/>
</dbReference>